<proteinExistence type="predicted"/>
<dbReference type="Proteomes" id="UP000271098">
    <property type="component" value="Unassembled WGS sequence"/>
</dbReference>
<name>A0A183DLY3_9BILA</name>
<accession>A0A183DLY3</accession>
<evidence type="ECO:0000313" key="3">
    <source>
        <dbReference type="Proteomes" id="UP000271098"/>
    </source>
</evidence>
<feature type="region of interest" description="Disordered" evidence="1">
    <location>
        <begin position="142"/>
        <end position="164"/>
    </location>
</feature>
<keyword evidence="3" id="KW-1185">Reference proteome</keyword>
<feature type="compositionally biased region" description="Basic and acidic residues" evidence="1">
    <location>
        <begin position="81"/>
        <end position="91"/>
    </location>
</feature>
<sequence>MGGLGGTGGRSTGYGGYVAGGMGSGGSGGIGNYGGMSGYGDRGAADRGYGGATGGCGGMNGDRGGYFGRYRSVRRHSVTSTDRRLRNDARNGGKKISPVVLSGTVEQMSDTFPSGLAIGVDGLPDGVQRNITGLQWPRRNKIWESDDSGEAEKSEEASSRNASVKSVIRAAPGTHFFLFEF</sequence>
<feature type="region of interest" description="Disordered" evidence="1">
    <location>
        <begin position="73"/>
        <end position="95"/>
    </location>
</feature>
<dbReference type="WBParaSite" id="GPUH_0000973501-mRNA-1">
    <property type="protein sequence ID" value="GPUH_0000973501-mRNA-1"/>
    <property type="gene ID" value="GPUH_0000973501"/>
</dbReference>
<reference evidence="4" key="1">
    <citation type="submission" date="2016-06" db="UniProtKB">
        <authorList>
            <consortium name="WormBaseParasite"/>
        </authorList>
    </citation>
    <scope>IDENTIFICATION</scope>
</reference>
<evidence type="ECO:0000256" key="1">
    <source>
        <dbReference type="SAM" id="MobiDB-lite"/>
    </source>
</evidence>
<dbReference type="EMBL" id="UYRT01033271">
    <property type="protein sequence ID" value="VDK76526.1"/>
    <property type="molecule type" value="Genomic_DNA"/>
</dbReference>
<dbReference type="AlphaFoldDB" id="A0A183DLY3"/>
<protein>
    <submittedName>
        <fullName evidence="4">Glycine rich superfamily member</fullName>
    </submittedName>
</protein>
<reference evidence="2 3" key="2">
    <citation type="submission" date="2018-11" db="EMBL/GenBank/DDBJ databases">
        <authorList>
            <consortium name="Pathogen Informatics"/>
        </authorList>
    </citation>
    <scope>NUCLEOTIDE SEQUENCE [LARGE SCALE GENOMIC DNA]</scope>
</reference>
<organism evidence="4">
    <name type="scientific">Gongylonema pulchrum</name>
    <dbReference type="NCBI Taxonomy" id="637853"/>
    <lineage>
        <taxon>Eukaryota</taxon>
        <taxon>Metazoa</taxon>
        <taxon>Ecdysozoa</taxon>
        <taxon>Nematoda</taxon>
        <taxon>Chromadorea</taxon>
        <taxon>Rhabditida</taxon>
        <taxon>Spirurina</taxon>
        <taxon>Spiruromorpha</taxon>
        <taxon>Spiruroidea</taxon>
        <taxon>Gongylonematidae</taxon>
        <taxon>Gongylonema</taxon>
    </lineage>
</organism>
<gene>
    <name evidence="2" type="ORF">GPUH_LOCUS9727</name>
</gene>
<evidence type="ECO:0000313" key="2">
    <source>
        <dbReference type="EMBL" id="VDK76526.1"/>
    </source>
</evidence>
<evidence type="ECO:0000313" key="4">
    <source>
        <dbReference type="WBParaSite" id="GPUH_0000973501-mRNA-1"/>
    </source>
</evidence>